<dbReference type="KEGG" id="mmak:MMKA1_00580"/>
<feature type="domain" description="Radical SAM core" evidence="14">
    <location>
        <begin position="45"/>
        <end position="282"/>
    </location>
</feature>
<dbReference type="SUPFAM" id="SSF102114">
    <property type="entry name" value="Radical SAM enzymes"/>
    <property type="match status" value="1"/>
</dbReference>
<dbReference type="PANTHER" id="PTHR43076:SF1">
    <property type="entry name" value="LIPOYL SYNTHASE 2"/>
    <property type="match status" value="1"/>
</dbReference>
<feature type="binding site" evidence="11 12">
    <location>
        <position position="63"/>
    </location>
    <ligand>
        <name>[4Fe-4S] cluster</name>
        <dbReference type="ChEBI" id="CHEBI:49883"/>
        <note>4Fe-4S-S-AdoMet</note>
    </ligand>
</feature>
<dbReference type="InterPro" id="IPR019940">
    <property type="entry name" value="CofH_family"/>
</dbReference>
<dbReference type="InterPro" id="IPR006638">
    <property type="entry name" value="Elp3/MiaA/NifB-like_rSAM"/>
</dbReference>
<dbReference type="GeneID" id="41278465"/>
<evidence type="ECO:0000256" key="3">
    <source>
        <dbReference type="ARBA" id="ARBA00022485"/>
    </source>
</evidence>
<evidence type="ECO:0000256" key="13">
    <source>
        <dbReference type="PIRSR" id="PIRSR004762-2"/>
    </source>
</evidence>
<accession>A0A2Z5PGI4</accession>
<dbReference type="SFLD" id="SFLDF00343">
    <property type="entry name" value="aminofutalosine_synthase_(mqnE"/>
    <property type="match status" value="1"/>
</dbReference>
<dbReference type="CDD" id="cd01335">
    <property type="entry name" value="Radical_SAM"/>
    <property type="match status" value="1"/>
</dbReference>
<proteinExistence type="inferred from homology"/>
<evidence type="ECO:0000256" key="11">
    <source>
        <dbReference type="HAMAP-Rule" id="MF_01612"/>
    </source>
</evidence>
<dbReference type="GO" id="GO:0141093">
    <property type="term" value="F:5-amino-6-(D-ribitylamino)uracil--L-tyrosine 4-hydroxyphenyl transferase activity"/>
    <property type="evidence" value="ECO:0007669"/>
    <property type="project" value="UniProtKB-EC"/>
</dbReference>
<dbReference type="NCBIfam" id="TIGR00423">
    <property type="entry name" value="CofH family radical SAM protein"/>
    <property type="match status" value="1"/>
</dbReference>
<evidence type="ECO:0000256" key="1">
    <source>
        <dbReference type="ARBA" id="ARBA00004712"/>
    </source>
</evidence>
<keyword evidence="3 11" id="KW-0004">4Fe-4S</keyword>
<dbReference type="Proteomes" id="UP000264208">
    <property type="component" value="Chromosome"/>
</dbReference>
<dbReference type="InterPro" id="IPR058240">
    <property type="entry name" value="rSAM_sf"/>
</dbReference>
<dbReference type="InterPro" id="IPR020050">
    <property type="entry name" value="FO_synthase_su2"/>
</dbReference>
<evidence type="ECO:0000256" key="12">
    <source>
        <dbReference type="PIRSR" id="PIRSR004762-1"/>
    </source>
</evidence>
<dbReference type="PROSITE" id="PS51918">
    <property type="entry name" value="RADICAL_SAM"/>
    <property type="match status" value="1"/>
</dbReference>
<keyword evidence="5 11" id="KW-0949">S-adenosyl-L-methionine</keyword>
<evidence type="ECO:0000256" key="6">
    <source>
        <dbReference type="ARBA" id="ARBA00022723"/>
    </source>
</evidence>
<feature type="binding site" evidence="11 12">
    <location>
        <position position="66"/>
    </location>
    <ligand>
        <name>[4Fe-4S] cluster</name>
        <dbReference type="ChEBI" id="CHEBI:49883"/>
        <note>4Fe-4S-S-AdoMet</note>
    </ligand>
</feature>
<sequence>MDLMSFKEKEISKKDCVELFEDTENFFDILKLADSIRKDIVGDTVTYVVNANINFTNVCSGTCKFCAFKAEHGDPNAFFLSPEQVAKKALEARKTGATEVCIQGGLLKEIDTYFQAEILKKVKEITKTYGGIDIHAFSPMEVKSAAENAGLSVKEALKILKENGLNSMPGTAAEILDDEVRSEICPTKLKTSEWIDVVSTAHKTGINTTCTMMYGHIEENKHLAEHLSILRKIQKETGGFTEFVPLTFLHENAPLYHMDRVKSGASGMLDLKVYAISRIFFKDYIKNIQTSWVKLGTKLSQISLNCGANDIGGTLMEESISKAAGGSYGTYMSEEKLKDIVLAVGRIPKQRNTCYEIIK</sequence>
<comment type="pathway">
    <text evidence="1 11">Cofactor biosynthesis; coenzyme F0 biosynthesis.</text>
</comment>
<dbReference type="EC" id="2.5.1.147" evidence="2 11"/>
<comment type="catalytic activity">
    <reaction evidence="9 11">
        <text>5-amino-6-(D-ribitylamino)uracil + L-tyrosine + S-adenosyl-L-methionine = 5-amino-5-(4-hydroxybenzyl)-6-(D-ribitylimino)-5,6-dihydrouracil + 2-iminoacetate + 5'-deoxyadenosine + L-methionine + H(+)</text>
        <dbReference type="Rhea" id="RHEA:55200"/>
        <dbReference type="ChEBI" id="CHEBI:15378"/>
        <dbReference type="ChEBI" id="CHEBI:15934"/>
        <dbReference type="ChEBI" id="CHEBI:17319"/>
        <dbReference type="ChEBI" id="CHEBI:57844"/>
        <dbReference type="ChEBI" id="CHEBI:58315"/>
        <dbReference type="ChEBI" id="CHEBI:59789"/>
        <dbReference type="ChEBI" id="CHEBI:77846"/>
        <dbReference type="ChEBI" id="CHEBI:85936"/>
        <dbReference type="EC" id="2.5.1.147"/>
    </reaction>
</comment>
<comment type="similarity">
    <text evidence="11">Belongs to the radical SAM superfamily. CofH family.</text>
</comment>
<dbReference type="AlphaFoldDB" id="A0A2Z5PGI4"/>
<gene>
    <name evidence="11 15" type="primary">cofH</name>
    <name evidence="15" type="ORF">MMKA1_00580</name>
</gene>
<comment type="cofactor">
    <cofactor evidence="11 12">
        <name>[4Fe-4S] cluster</name>
        <dbReference type="ChEBI" id="CHEBI:49883"/>
    </cofactor>
    <text evidence="11 12">Binds 1 [4Fe-4S] cluster. The cluster is coordinated with 3 cysteines and an exchangeable S-adenosyl-L-methionine.</text>
</comment>
<dbReference type="SFLD" id="SFLDG01064">
    <property type="entry name" value="F420__menaquinone_cofactor_bio"/>
    <property type="match status" value="2"/>
</dbReference>
<evidence type="ECO:0000256" key="8">
    <source>
        <dbReference type="ARBA" id="ARBA00023014"/>
    </source>
</evidence>
<dbReference type="Gene3D" id="3.20.20.70">
    <property type="entry name" value="Aldolase class I"/>
    <property type="match status" value="1"/>
</dbReference>
<evidence type="ECO:0000256" key="10">
    <source>
        <dbReference type="ARBA" id="ARBA00064449"/>
    </source>
</evidence>
<evidence type="ECO:0000259" key="14">
    <source>
        <dbReference type="PROSITE" id="PS51918"/>
    </source>
</evidence>
<dbReference type="InterPro" id="IPR045567">
    <property type="entry name" value="CofH/MnqC-like_C"/>
</dbReference>
<dbReference type="HAMAP" id="MF_01612">
    <property type="entry name" value="FO_synth_sub2"/>
    <property type="match status" value="1"/>
</dbReference>
<dbReference type="SFLD" id="SFLDG01388">
    <property type="entry name" value="7_8-didemethyl-8-hydroxy-5-dea"/>
    <property type="match status" value="1"/>
</dbReference>
<dbReference type="NCBIfam" id="TIGR03551">
    <property type="entry name" value="F420_cofH"/>
    <property type="match status" value="1"/>
</dbReference>
<dbReference type="SMART" id="SM00729">
    <property type="entry name" value="Elp3"/>
    <property type="match status" value="1"/>
</dbReference>
<organism evidence="15 16">
    <name type="scientific">Methanococcus maripaludis KA1</name>
    <dbReference type="NCBI Taxonomy" id="637914"/>
    <lineage>
        <taxon>Archaea</taxon>
        <taxon>Methanobacteriati</taxon>
        <taxon>Methanobacteriota</taxon>
        <taxon>Methanomada group</taxon>
        <taxon>Methanococci</taxon>
        <taxon>Methanococcales</taxon>
        <taxon>Methanococcaceae</taxon>
        <taxon>Methanococcus</taxon>
    </lineage>
</organism>
<evidence type="ECO:0000256" key="2">
    <source>
        <dbReference type="ARBA" id="ARBA00012289"/>
    </source>
</evidence>
<dbReference type="SFLD" id="SFLDF00293">
    <property type="entry name" value="((2_3_4_5-tetrahydroxypentyl)a"/>
    <property type="match status" value="1"/>
</dbReference>
<dbReference type="FunFam" id="3.20.20.70:FF:000134">
    <property type="entry name" value="7,8-didemethyl-8-hydroxy-5-deazariboflavin synthase"/>
    <property type="match status" value="1"/>
</dbReference>
<dbReference type="GO" id="GO:0005506">
    <property type="term" value="F:iron ion binding"/>
    <property type="evidence" value="ECO:0007669"/>
    <property type="project" value="UniProtKB-UniRule"/>
</dbReference>
<dbReference type="PIRSF" id="PIRSF004762">
    <property type="entry name" value="CHP00423"/>
    <property type="match status" value="1"/>
</dbReference>
<dbReference type="InterPro" id="IPR034405">
    <property type="entry name" value="F420"/>
</dbReference>
<keyword evidence="7 11" id="KW-0408">Iron</keyword>
<evidence type="ECO:0000256" key="5">
    <source>
        <dbReference type="ARBA" id="ARBA00022691"/>
    </source>
</evidence>
<keyword evidence="6 11" id="KW-0479">Metal-binding</keyword>
<feature type="binding site" evidence="11 12">
    <location>
        <position position="59"/>
    </location>
    <ligand>
        <name>[4Fe-4S] cluster</name>
        <dbReference type="ChEBI" id="CHEBI:49883"/>
        <note>4Fe-4S-S-AdoMet</note>
    </ligand>
</feature>
<feature type="binding site" evidence="13">
    <location>
        <position position="138"/>
    </location>
    <ligand>
        <name>(3R)-3-methyl-D-ornithine</name>
        <dbReference type="ChEBI" id="CHEBI:64642"/>
    </ligand>
</feature>
<comment type="function">
    <text evidence="11">Catalyzes the radical-mediated synthesis of 5-amino-5-(4-hydroxybenzyl)-6-(D-ribitylimino)-5,6-dihydrouracil from 5-amino-6-(D-ribitylamino)uracil and L-tyrosine.</text>
</comment>
<dbReference type="PANTHER" id="PTHR43076">
    <property type="entry name" value="FO SYNTHASE (COFH)"/>
    <property type="match status" value="1"/>
</dbReference>
<dbReference type="UniPathway" id="UPA00072"/>
<dbReference type="SFLD" id="SFLDS00029">
    <property type="entry name" value="Radical_SAM"/>
    <property type="match status" value="2"/>
</dbReference>
<dbReference type="GO" id="GO:0044689">
    <property type="term" value="F:7,8-didemethyl-8-hydroxy-5-deazariboflavin synthase activity"/>
    <property type="evidence" value="ECO:0007669"/>
    <property type="project" value="TreeGrafter"/>
</dbReference>
<feature type="binding site" evidence="13">
    <location>
        <position position="65"/>
    </location>
    <ligand>
        <name>S-adenosyl-L-methionine</name>
        <dbReference type="ChEBI" id="CHEBI:59789"/>
    </ligand>
</feature>
<evidence type="ECO:0000313" key="15">
    <source>
        <dbReference type="EMBL" id="BAP60175.1"/>
    </source>
</evidence>
<dbReference type="GO" id="GO:0051539">
    <property type="term" value="F:4 iron, 4 sulfur cluster binding"/>
    <property type="evidence" value="ECO:0007669"/>
    <property type="project" value="UniProtKB-KW"/>
</dbReference>
<dbReference type="SFLD" id="SFLDG01389">
    <property type="entry name" value="menaquinone_synthsis_involved"/>
    <property type="match status" value="1"/>
</dbReference>
<reference evidence="15 16" key="1">
    <citation type="submission" date="2009-06" db="EMBL/GenBank/DDBJ databases">
        <title>Molecular Evidence for Microbiologically Influenced Corrosion from genome of Methanogen.</title>
        <authorList>
            <person name="Ito N."/>
            <person name="Tsurumaru H."/>
            <person name="Shimizu A."/>
            <person name="Harada T."/>
            <person name="Hosoyama A."/>
            <person name="Horikawa H."/>
            <person name="Wakai S."/>
            <person name="Sasaki K."/>
            <person name="Nishijima K."/>
            <person name="Ataku H."/>
            <person name="Yamazaki J."/>
            <person name="Mise M."/>
            <person name="Yamazaki S."/>
            <person name="Tanikawa S."/>
            <person name="Harayama S."/>
            <person name="Fujita N."/>
        </authorList>
    </citation>
    <scope>NUCLEOTIDE SEQUENCE [LARGE SCALE GENOMIC DNA]</scope>
    <source>
        <strain evidence="16">KA1 ( NBRC 102054)</strain>
    </source>
</reference>
<dbReference type="Pfam" id="PF19288">
    <property type="entry name" value="CofH_C"/>
    <property type="match status" value="1"/>
</dbReference>
<dbReference type="NCBIfam" id="NF005609">
    <property type="entry name" value="PRK07360.1"/>
    <property type="match status" value="1"/>
</dbReference>
<comment type="subunit">
    <text evidence="10">Consists of two subunits, CofG and CofH.</text>
</comment>
<dbReference type="InterPro" id="IPR013785">
    <property type="entry name" value="Aldolase_TIM"/>
</dbReference>
<protein>
    <recommendedName>
        <fullName evidence="2 11">5-amino-6-(D-ribitylamino)uracil--L-tyrosine 4-hydroxyphenyl transferase</fullName>
        <ecNumber evidence="2 11">2.5.1.147</ecNumber>
    </recommendedName>
    <alternativeName>
        <fullName evidence="11">FO synthase subunit 2</fullName>
    </alternativeName>
</protein>
<keyword evidence="8 11" id="KW-0411">Iron-sulfur</keyword>
<feature type="binding site" evidence="13">
    <location>
        <position position="174"/>
    </location>
    <ligand>
        <name>S-adenosyl-L-methionine</name>
        <dbReference type="ChEBI" id="CHEBI:59789"/>
    </ligand>
</feature>
<evidence type="ECO:0000313" key="16">
    <source>
        <dbReference type="Proteomes" id="UP000264208"/>
    </source>
</evidence>
<evidence type="ECO:0000256" key="9">
    <source>
        <dbReference type="ARBA" id="ARBA00048468"/>
    </source>
</evidence>
<comment type="subunit">
    <text evidence="11">The FO synthase complex consists of two subunits, CofG and CofH.</text>
</comment>
<evidence type="ECO:0000256" key="7">
    <source>
        <dbReference type="ARBA" id="ARBA00023004"/>
    </source>
</evidence>
<feature type="binding site" evidence="13">
    <location>
        <position position="291"/>
    </location>
    <ligand>
        <name>(3R)-3-methyl-D-ornithine</name>
        <dbReference type="ChEBI" id="CHEBI:64642"/>
    </ligand>
</feature>
<dbReference type="Pfam" id="PF04055">
    <property type="entry name" value="Radical_SAM"/>
    <property type="match status" value="1"/>
</dbReference>
<dbReference type="InterPro" id="IPR007197">
    <property type="entry name" value="rSAM"/>
</dbReference>
<keyword evidence="4 11" id="KW-0808">Transferase</keyword>
<dbReference type="RefSeq" id="WP_146777885.1">
    <property type="nucleotide sequence ID" value="NZ_AP011526.1"/>
</dbReference>
<name>A0A2Z5PGI4_METMI</name>
<evidence type="ECO:0000256" key="4">
    <source>
        <dbReference type="ARBA" id="ARBA00022679"/>
    </source>
</evidence>
<dbReference type="EMBL" id="AP011526">
    <property type="protein sequence ID" value="BAP60175.1"/>
    <property type="molecule type" value="Genomic_DNA"/>
</dbReference>